<keyword evidence="5" id="KW-1003">Cell membrane</keyword>
<keyword evidence="7" id="KW-0283">Flagellar rotation</keyword>
<dbReference type="PANTHER" id="PTHR30534:SF0">
    <property type="entry name" value="FLAGELLAR MOTOR SWITCH PROTEIN FLIG"/>
    <property type="match status" value="1"/>
</dbReference>
<evidence type="ECO:0000256" key="8">
    <source>
        <dbReference type="ARBA" id="ARBA00023136"/>
    </source>
</evidence>
<comment type="subcellular location">
    <subcellularLocation>
        <location evidence="1">Bacterial flagellum basal body</location>
    </subcellularLocation>
    <subcellularLocation>
        <location evidence="2">Cell membrane</location>
        <topology evidence="2">Peripheral membrane protein</topology>
        <orientation evidence="2">Cytoplasmic side</orientation>
    </subcellularLocation>
</comment>
<evidence type="ECO:0000256" key="1">
    <source>
        <dbReference type="ARBA" id="ARBA00004117"/>
    </source>
</evidence>
<accession>A0ABS8CM89</accession>
<dbReference type="InterPro" id="IPR011002">
    <property type="entry name" value="FliG_a-hlx"/>
</dbReference>
<dbReference type="Pfam" id="PF14842">
    <property type="entry name" value="FliG_N"/>
    <property type="match status" value="1"/>
</dbReference>
<keyword evidence="15" id="KW-1185">Reference proteome</keyword>
<name>A0ABS8CM89_9RHOB</name>
<evidence type="ECO:0000256" key="4">
    <source>
        <dbReference type="ARBA" id="ARBA00021870"/>
    </source>
</evidence>
<evidence type="ECO:0000256" key="2">
    <source>
        <dbReference type="ARBA" id="ARBA00004413"/>
    </source>
</evidence>
<comment type="caution">
    <text evidence="14">The sequence shown here is derived from an EMBL/GenBank/DDBJ whole genome shotgun (WGS) entry which is preliminary data.</text>
</comment>
<reference evidence="14 15" key="1">
    <citation type="submission" date="2020-07" db="EMBL/GenBank/DDBJ databases">
        <title>Pseudogemmobacter sp. nov., isolated from poultry manure in Taiwan.</title>
        <authorList>
            <person name="Lin S.-Y."/>
            <person name="Tang Y.-S."/>
            <person name="Young C.-C."/>
        </authorList>
    </citation>
    <scope>NUCLEOTIDE SEQUENCE [LARGE SCALE GENOMIC DNA]</scope>
    <source>
        <strain evidence="14 15">CC-YST710</strain>
    </source>
</reference>
<dbReference type="Gene3D" id="1.10.220.30">
    <property type="match status" value="3"/>
</dbReference>
<keyword evidence="14" id="KW-0282">Flagellum</keyword>
<evidence type="ECO:0000256" key="6">
    <source>
        <dbReference type="ARBA" id="ARBA00022500"/>
    </source>
</evidence>
<keyword evidence="9" id="KW-0975">Bacterial flagellum</keyword>
<feature type="domain" description="Flagellar motor switch protein FliG N-terminal" evidence="13">
    <location>
        <begin position="30"/>
        <end position="132"/>
    </location>
</feature>
<feature type="domain" description="Flagellar motor switch protein FliG middle" evidence="12">
    <location>
        <begin position="140"/>
        <end position="211"/>
    </location>
</feature>
<dbReference type="RefSeq" id="WP_226934892.1">
    <property type="nucleotide sequence ID" value="NZ_JACDXX010000006.1"/>
</dbReference>
<dbReference type="Pfam" id="PF01706">
    <property type="entry name" value="FliG_C"/>
    <property type="match status" value="1"/>
</dbReference>
<evidence type="ECO:0000256" key="3">
    <source>
        <dbReference type="ARBA" id="ARBA00010299"/>
    </source>
</evidence>
<proteinExistence type="inferred from homology"/>
<evidence type="ECO:0000313" key="15">
    <source>
        <dbReference type="Proteomes" id="UP001198571"/>
    </source>
</evidence>
<keyword evidence="6" id="KW-0145">Chemotaxis</keyword>
<evidence type="ECO:0000259" key="13">
    <source>
        <dbReference type="Pfam" id="PF14842"/>
    </source>
</evidence>
<gene>
    <name evidence="14" type="ORF">H0485_08230</name>
</gene>
<dbReference type="SUPFAM" id="SSF48029">
    <property type="entry name" value="FliG"/>
    <property type="match status" value="2"/>
</dbReference>
<dbReference type="EMBL" id="JACDXX010000006">
    <property type="protein sequence ID" value="MCB5409985.1"/>
    <property type="molecule type" value="Genomic_DNA"/>
</dbReference>
<evidence type="ECO:0000256" key="10">
    <source>
        <dbReference type="ARBA" id="ARBA00025598"/>
    </source>
</evidence>
<dbReference type="Proteomes" id="UP001198571">
    <property type="component" value="Unassembled WGS sequence"/>
</dbReference>
<evidence type="ECO:0000256" key="9">
    <source>
        <dbReference type="ARBA" id="ARBA00023143"/>
    </source>
</evidence>
<dbReference type="InterPro" id="IPR000090">
    <property type="entry name" value="Flg_Motor_Flig"/>
</dbReference>
<organism evidence="14 15">
    <name type="scientific">Pseudogemmobacter faecipullorum</name>
    <dbReference type="NCBI Taxonomy" id="2755041"/>
    <lineage>
        <taxon>Bacteria</taxon>
        <taxon>Pseudomonadati</taxon>
        <taxon>Pseudomonadota</taxon>
        <taxon>Alphaproteobacteria</taxon>
        <taxon>Rhodobacterales</taxon>
        <taxon>Paracoccaceae</taxon>
        <taxon>Pseudogemmobacter</taxon>
    </lineage>
</organism>
<dbReference type="InterPro" id="IPR028263">
    <property type="entry name" value="FliG_N"/>
</dbReference>
<evidence type="ECO:0000256" key="7">
    <source>
        <dbReference type="ARBA" id="ARBA00022779"/>
    </source>
</evidence>
<evidence type="ECO:0000313" key="14">
    <source>
        <dbReference type="EMBL" id="MCB5409985.1"/>
    </source>
</evidence>
<evidence type="ECO:0000256" key="5">
    <source>
        <dbReference type="ARBA" id="ARBA00022475"/>
    </source>
</evidence>
<comment type="similarity">
    <text evidence="3">Belongs to the FliG family.</text>
</comment>
<dbReference type="InterPro" id="IPR032779">
    <property type="entry name" value="FliG_M"/>
</dbReference>
<keyword evidence="14" id="KW-0969">Cilium</keyword>
<sequence length="361" mass="38763">MAQAMPLARITPLRSEAGMAATAFAAAPTLSAREKAAVVVRWLLSQGAELPIAQLPDHMQSSLAEQMGQMRLVDRETLEQVVGEFSAALEAVGLAFPGGLEGALSVMDGHISPAAASRLRRKVGVGQRGDPWERLAGLAPERLLPVLESEAVEVAAVILSKLPVSRAADYLARLAGERARRIAWAVSLTGNTDPETVRRIGIAVLGQIDAQPARAFERGPVERMGAMLNLSPAVTRDAILRGLEDEDALFAGEVRRTIFTYAHFPARVSGRDVPKVVRLVDQATLTDAISWSRGRPAEEAASEFILACISQRMAQMIRDEVEARPATREREGEAAAGRITSAARSLEDQGELVMILPDEAD</sequence>
<feature type="domain" description="Flagellar motor switch protein FliG C-terminal" evidence="11">
    <location>
        <begin position="242"/>
        <end position="353"/>
    </location>
</feature>
<evidence type="ECO:0000259" key="11">
    <source>
        <dbReference type="Pfam" id="PF01706"/>
    </source>
</evidence>
<keyword evidence="8" id="KW-0472">Membrane</keyword>
<dbReference type="Pfam" id="PF14841">
    <property type="entry name" value="FliG_M"/>
    <property type="match status" value="1"/>
</dbReference>
<protein>
    <recommendedName>
        <fullName evidence="4">Flagellar motor switch protein FliG</fullName>
    </recommendedName>
</protein>
<keyword evidence="14" id="KW-0966">Cell projection</keyword>
<dbReference type="InterPro" id="IPR023087">
    <property type="entry name" value="Flg_Motor_Flig_C"/>
</dbReference>
<dbReference type="PANTHER" id="PTHR30534">
    <property type="entry name" value="FLAGELLAR MOTOR SWITCH PROTEIN FLIG"/>
    <property type="match status" value="1"/>
</dbReference>
<comment type="function">
    <text evidence="10">FliG is one of three proteins (FliG, FliN, FliM) that forms the rotor-mounted switch complex (C ring), located at the base of the basal body. This complex interacts with the CheY and CheZ chemotaxis proteins, in addition to contacting components of the motor that determine the direction of flagellar rotation.</text>
</comment>
<dbReference type="PRINTS" id="PR00954">
    <property type="entry name" value="FLGMOTORFLIG"/>
</dbReference>
<evidence type="ECO:0000259" key="12">
    <source>
        <dbReference type="Pfam" id="PF14841"/>
    </source>
</evidence>